<organism evidence="11 12">
    <name type="scientific">Limnoglobus roseus</name>
    <dbReference type="NCBI Taxonomy" id="2598579"/>
    <lineage>
        <taxon>Bacteria</taxon>
        <taxon>Pseudomonadati</taxon>
        <taxon>Planctomycetota</taxon>
        <taxon>Planctomycetia</taxon>
        <taxon>Gemmatales</taxon>
        <taxon>Gemmataceae</taxon>
        <taxon>Limnoglobus</taxon>
    </lineage>
</organism>
<evidence type="ECO:0000256" key="4">
    <source>
        <dbReference type="ARBA" id="ARBA00022737"/>
    </source>
</evidence>
<dbReference type="PROSITE" id="PS50853">
    <property type="entry name" value="FN3"/>
    <property type="match status" value="3"/>
</dbReference>
<dbReference type="SUPFAM" id="SSF49373">
    <property type="entry name" value="Invasin/intimin cell-adhesion fragments"/>
    <property type="match status" value="1"/>
</dbReference>
<dbReference type="InterPro" id="IPR017868">
    <property type="entry name" value="Filamin/ABP280_repeat-like"/>
</dbReference>
<protein>
    <submittedName>
        <fullName evidence="11">Putative serine protease</fullName>
    </submittedName>
</protein>
<dbReference type="InterPro" id="IPR015217">
    <property type="entry name" value="Invasin_dom_3"/>
</dbReference>
<dbReference type="InterPro" id="IPR008964">
    <property type="entry name" value="Invasin/intimin_cell_adhesion"/>
</dbReference>
<dbReference type="InterPro" id="IPR003961">
    <property type="entry name" value="FN3_dom"/>
</dbReference>
<evidence type="ECO:0000256" key="6">
    <source>
        <dbReference type="ARBA" id="ARBA00022825"/>
    </source>
</evidence>
<evidence type="ECO:0000256" key="5">
    <source>
        <dbReference type="ARBA" id="ARBA00022801"/>
    </source>
</evidence>
<dbReference type="InterPro" id="IPR003344">
    <property type="entry name" value="Big_1_dom"/>
</dbReference>
<dbReference type="KEGG" id="lrs:PX52LOC_02025"/>
<dbReference type="SUPFAM" id="SSF49265">
    <property type="entry name" value="Fibronectin type III"/>
    <property type="match status" value="2"/>
</dbReference>
<evidence type="ECO:0000256" key="3">
    <source>
        <dbReference type="ARBA" id="ARBA00022729"/>
    </source>
</evidence>
<dbReference type="InterPro" id="IPR030400">
    <property type="entry name" value="Sedolisin_dom"/>
</dbReference>
<feature type="domain" description="Big-1" evidence="9">
    <location>
        <begin position="1196"/>
        <end position="1288"/>
    </location>
</feature>
<evidence type="ECO:0000259" key="8">
    <source>
        <dbReference type="PROSITE" id="PS50853"/>
    </source>
</evidence>
<dbReference type="Pfam" id="PF13517">
    <property type="entry name" value="FG-GAP_3"/>
    <property type="match status" value="1"/>
</dbReference>
<keyword evidence="2 11" id="KW-0645">Protease</keyword>
<evidence type="ECO:0000313" key="11">
    <source>
        <dbReference type="EMBL" id="QEL15116.1"/>
    </source>
</evidence>
<evidence type="ECO:0000259" key="10">
    <source>
        <dbReference type="PROSITE" id="PS51695"/>
    </source>
</evidence>
<dbReference type="SMART" id="SM00557">
    <property type="entry name" value="IG_FLMN"/>
    <property type="match status" value="1"/>
</dbReference>
<dbReference type="InterPro" id="IPR023828">
    <property type="entry name" value="Peptidase_S8_Ser-AS"/>
</dbReference>
<dbReference type="InterPro" id="IPR014756">
    <property type="entry name" value="Ig_E-set"/>
</dbReference>
<dbReference type="GO" id="GO:0008240">
    <property type="term" value="F:tripeptidyl-peptidase activity"/>
    <property type="evidence" value="ECO:0007669"/>
    <property type="project" value="TreeGrafter"/>
</dbReference>
<dbReference type="PROSITE" id="PS50194">
    <property type="entry name" value="FILAMIN_REPEAT"/>
    <property type="match status" value="5"/>
</dbReference>
<dbReference type="PANTHER" id="PTHR14218">
    <property type="entry name" value="PROTEASE S8 TRIPEPTIDYL PEPTIDASE I CLN2"/>
    <property type="match status" value="1"/>
</dbReference>
<evidence type="ECO:0000259" key="9">
    <source>
        <dbReference type="PROSITE" id="PS51127"/>
    </source>
</evidence>
<dbReference type="SMART" id="SM00429">
    <property type="entry name" value="IPT"/>
    <property type="match status" value="4"/>
</dbReference>
<dbReference type="SMART" id="SM00191">
    <property type="entry name" value="Int_alpha"/>
    <property type="match status" value="4"/>
</dbReference>
<keyword evidence="7" id="KW-0325">Glycoprotein</keyword>
<dbReference type="InterPro" id="IPR002909">
    <property type="entry name" value="IPT_dom"/>
</dbReference>
<dbReference type="InterPro" id="IPR036116">
    <property type="entry name" value="FN3_sf"/>
</dbReference>
<dbReference type="PROSITE" id="PS00138">
    <property type="entry name" value="SUBTILASE_SER"/>
    <property type="match status" value="1"/>
</dbReference>
<dbReference type="SMART" id="SM00060">
    <property type="entry name" value="FN3"/>
    <property type="match status" value="4"/>
</dbReference>
<dbReference type="InterPro" id="IPR013519">
    <property type="entry name" value="Int_alpha_beta-p"/>
</dbReference>
<dbReference type="InterPro" id="IPR013517">
    <property type="entry name" value="FG-GAP"/>
</dbReference>
<proteinExistence type="inferred from homology"/>
<gene>
    <name evidence="11" type="ORF">PX52LOC_02025</name>
</gene>
<dbReference type="InterPro" id="IPR050819">
    <property type="entry name" value="Tripeptidyl-peptidase_I"/>
</dbReference>
<dbReference type="PROSITE" id="PS51127">
    <property type="entry name" value="BIG1"/>
    <property type="match status" value="1"/>
</dbReference>
<dbReference type="Pfam" id="PF09134">
    <property type="entry name" value="Invasin_D3"/>
    <property type="match status" value="1"/>
</dbReference>
<dbReference type="InterPro" id="IPR036852">
    <property type="entry name" value="Peptidase_S8/S53_dom_sf"/>
</dbReference>
<dbReference type="EMBL" id="CP042425">
    <property type="protein sequence ID" value="QEL15116.1"/>
    <property type="molecule type" value="Genomic_DNA"/>
</dbReference>
<dbReference type="Gene3D" id="2.130.10.130">
    <property type="entry name" value="Integrin alpha, N-terminal"/>
    <property type="match status" value="2"/>
</dbReference>
<dbReference type="Proteomes" id="UP000324974">
    <property type="component" value="Chromosome"/>
</dbReference>
<evidence type="ECO:0000256" key="1">
    <source>
        <dbReference type="ARBA" id="ARBA00010116"/>
    </source>
</evidence>
<evidence type="ECO:0000256" key="2">
    <source>
        <dbReference type="ARBA" id="ARBA00022670"/>
    </source>
</evidence>
<dbReference type="InterPro" id="IPR013783">
    <property type="entry name" value="Ig-like_fold"/>
</dbReference>
<feature type="domain" description="Fibronectin type-III" evidence="8">
    <location>
        <begin position="909"/>
        <end position="999"/>
    </location>
</feature>
<dbReference type="GO" id="GO:0004252">
    <property type="term" value="F:serine-type endopeptidase activity"/>
    <property type="evidence" value="ECO:0007669"/>
    <property type="project" value="InterPro"/>
</dbReference>
<evidence type="ECO:0000256" key="7">
    <source>
        <dbReference type="ARBA" id="ARBA00023180"/>
    </source>
</evidence>
<keyword evidence="4" id="KW-0677">Repeat</keyword>
<feature type="domain" description="Fibronectin type-III" evidence="8">
    <location>
        <begin position="506"/>
        <end position="600"/>
    </location>
</feature>
<name>A0A5C1AAS2_9BACT</name>
<dbReference type="SUPFAM" id="SSF81296">
    <property type="entry name" value="E set domains"/>
    <property type="match status" value="4"/>
</dbReference>
<reference evidence="12" key="1">
    <citation type="submission" date="2019-08" db="EMBL/GenBank/DDBJ databases">
        <title>Limnoglobus roseus gen. nov., sp. nov., a novel freshwater planctomycete with a giant genome from the family Gemmataceae.</title>
        <authorList>
            <person name="Kulichevskaya I.S."/>
            <person name="Naumoff D.G."/>
            <person name="Miroshnikov K."/>
            <person name="Ivanova A."/>
            <person name="Philippov D.A."/>
            <person name="Hakobyan A."/>
            <person name="Rijpstra I.C."/>
            <person name="Sinninghe Damste J.S."/>
            <person name="Liesack W."/>
            <person name="Dedysh S.N."/>
        </authorList>
    </citation>
    <scope>NUCLEOTIDE SEQUENCE [LARGE SCALE GENOMIC DNA]</scope>
    <source>
        <strain evidence="12">PX52</strain>
    </source>
</reference>
<sequence length="1986" mass="197847">MRRWLLVHCTVEQLESRLTPVSGWGTVPTPILRPGGPADGGSFATTATPTGLTPTQVRHAYGADQVSFPGGIVGDGAGQVIAVVDAYVDPNIASDLHAFDQQFGLSDPYLYTVNVDGTPVAPRGDWGIETSLDVEWVHVMAPKATILLVEADPDDLYTAVEYARQQDYVTAVSMSWGLSEFNGEANYDGTFTTPAGHTGITFVASTGDNGAPGGYPAYSPNVLAVGGTNLSVDASGNYVGETGWSNPPGGPTGLNHGGSGGGISQYEGQPSYQRGTVTQSTTRRTIPDVALDASTDVAVYDSFDFGSAAPWISLGGTSLSAPLMAGLIADANNGRLAQSRDTLRDREAMTDLYALDGLSRVGQLGAVGFNDVTQGNNGFPAGPGYDLVTGLGTPKASAVAANLAQACLPPALIAPNGLTTQTSTTPTFQWAASAGAGFYRITVRGPDGATVINTTASGTSYTPAAGVLTSGASYTWQVQAYPVIGAVGTPATGTIGIFSVTSATPYPEDPSVNDAVATLTPTFRWSAVAGATGYNITVTDAVSHQTAASATGLTTTTWTSTTPLVNGRGYTWQVQAITSSGGQPVANPPSAPLGFYVNVTSTLALTAPSANATVTTPTPHLEWTPMPLNYQNYSLSVYDVTAGRAVISELGIDGSSGRHAYDLPVPLPSGHTYQWTVNCGPYYSILQNGVPTTVDQRVFASAKFTVAVAGATGALIAPTVTGPTGLIATTTPTFGWSAVPGATGYGLYINSSAIAPIPVSGTSFTYTGQGAAYGLQQGQAYVWWVVAYDAAGNVSPASAPTDFGVASPAASYLPIVTPTGPIGTIATLTPTLSWTCSLPANNIQGYYLYLFDETAGGFVLGKFDRSSSYDLGAAGVKLINNHAYRWYVSGVSIDVGAASEADFTVQLIAPPHPLPVSVQPTTPVLSWAAVPGASGYALTVTDETHKQTLTANLPVTGTNYQFGLPLQAGDLYRWTVTAADAAGNVSDPSQFEVFTVEANIPAPTLTPVGNIVATDTPTLAWNAVTGVAGLAGYALTLIDTTTGMTVVAGQLVTATSYLPLALTDGHHYQWTVTAVDSAGNASLAVAADVFRVALPVSAAAVPVPDATPAVVGDTPTLTWAPANGAAGYVVVVFDASGGTLNYVVPPTPVADTAFTVPAPLMPGRAYTWQVRATDAAGNLTAWSARQKFTSLADLKASTMSAAAAALIVGGTTTLTLTARDANGNQETAGGLPVAFIITVGEGNIGAVTDNNNGTYTATYTATAAGPVSLTATVGNQMVTSAAVEISVSDRSSPPIIIPPTGAIPPAVAGVSPGAGPAAGGSAVTVTGSGFTGATAVLFGSTIAAFTVVSDTQLTATAPAGAGAVDVVVVGPGGASAASPADRFTYTTAPLGAIPPAVAGVSPGAGPAAGGSAVTVTGSGFTGATAVLFGSTIAAFTVVSDTQLTATAPAGAGAVDVVVVGPGGASAASPADRFTYTTAPLGAIPPAVAGVSPGAGPAAGGSAVTVTGSGFTGATAVLFGSTIAAFTVVSDTQLTATAPAGAGAVDVVVVGPGGASAASPADRFTYTTAPLGAIPPAVAGVSPGAGPAAGGSAVTVTGSGFTGATAVLFGSTIAAFTVVSDTQLTATAPAGAGAVDVVVVGPGGASAASPADQFTYTTAPLGAQKTQLVGYSEYSAGADEGAGQVTLYNRDGSVRYTVSPFGQSFAGGVRTAAADFNGDGVADVVAGTGPGGSSHVVVLDGVTGTVLFAVDPFEASFTGGVYVAAGDLDGDGVPDLVVTPDEGGGPRVDVYSGNGYVKRVSFFGIDDPNFRGGARATVADLNGDGVGDLVVVAGFGGGPRVAAFDGKSLAGPLVKLFNDFFAFEQTLRNGVFVTAGDVNGDGVADLVVGGGPGGGPRVLAFDGKSLLVNQYVPLVNFFGGDASSRGGIRVVVKNLDGDTKADLVVGSGSGSGSRVTAYFGRTLTAGSTATALDFDAFPAFTGGVFVG</sequence>
<feature type="domain" description="Peptidase S53" evidence="10">
    <location>
        <begin position="51"/>
        <end position="406"/>
    </location>
</feature>
<dbReference type="SUPFAM" id="SSF69318">
    <property type="entry name" value="Integrin alpha N-terminal domain"/>
    <property type="match status" value="1"/>
</dbReference>
<keyword evidence="12" id="KW-1185">Reference proteome</keyword>
<dbReference type="CDD" id="cd04056">
    <property type="entry name" value="Peptidases_S53"/>
    <property type="match status" value="1"/>
</dbReference>
<comment type="similarity">
    <text evidence="1">Belongs to the intimin/invasin family.</text>
</comment>
<dbReference type="InterPro" id="IPR001298">
    <property type="entry name" value="Filamin/ABP280_rpt"/>
</dbReference>
<dbReference type="Pfam" id="PF01833">
    <property type="entry name" value="TIG"/>
    <property type="match status" value="4"/>
</dbReference>
<dbReference type="PANTHER" id="PTHR14218:SF15">
    <property type="entry name" value="TRIPEPTIDYL-PEPTIDASE 1"/>
    <property type="match status" value="1"/>
</dbReference>
<dbReference type="PROSITE" id="PS51695">
    <property type="entry name" value="SEDOLISIN"/>
    <property type="match status" value="1"/>
</dbReference>
<dbReference type="GO" id="GO:0006508">
    <property type="term" value="P:proteolysis"/>
    <property type="evidence" value="ECO:0007669"/>
    <property type="project" value="UniProtKB-KW"/>
</dbReference>
<keyword evidence="3" id="KW-0732">Signal</keyword>
<dbReference type="InterPro" id="IPR028994">
    <property type="entry name" value="Integrin_alpha_N"/>
</dbReference>
<keyword evidence="5" id="KW-0378">Hydrolase</keyword>
<dbReference type="Gene3D" id="3.40.50.200">
    <property type="entry name" value="Peptidase S8/S53 domain"/>
    <property type="match status" value="1"/>
</dbReference>
<accession>A0A5C1AAS2</accession>
<dbReference type="SUPFAM" id="SSF52743">
    <property type="entry name" value="Subtilisin-like"/>
    <property type="match status" value="1"/>
</dbReference>
<keyword evidence="6" id="KW-0720">Serine protease</keyword>
<dbReference type="Gene3D" id="2.60.40.10">
    <property type="entry name" value="Immunoglobulins"/>
    <property type="match status" value="11"/>
</dbReference>
<evidence type="ECO:0000313" key="12">
    <source>
        <dbReference type="Proteomes" id="UP000324974"/>
    </source>
</evidence>
<feature type="domain" description="Fibronectin type-III" evidence="8">
    <location>
        <begin position="1101"/>
        <end position="1193"/>
    </location>
</feature>